<reference evidence="3 4" key="1">
    <citation type="submission" date="2024-09" db="EMBL/GenBank/DDBJ databases">
        <authorList>
            <person name="Sun Q."/>
            <person name="Mori K."/>
        </authorList>
    </citation>
    <scope>NUCLEOTIDE SEQUENCE [LARGE SCALE GENOMIC DNA]</scope>
    <source>
        <strain evidence="3 4">CGMCC 1.15906</strain>
    </source>
</reference>
<accession>A0ABV6QXA9</accession>
<evidence type="ECO:0000313" key="4">
    <source>
        <dbReference type="Proteomes" id="UP001589890"/>
    </source>
</evidence>
<evidence type="ECO:0000259" key="2">
    <source>
        <dbReference type="Pfam" id="PF00857"/>
    </source>
</evidence>
<dbReference type="Proteomes" id="UP001589890">
    <property type="component" value="Unassembled WGS sequence"/>
</dbReference>
<dbReference type="InterPro" id="IPR050272">
    <property type="entry name" value="Isochorismatase-like_hydrls"/>
</dbReference>
<dbReference type="Gene3D" id="3.40.50.850">
    <property type="entry name" value="Isochorismatase-like"/>
    <property type="match status" value="1"/>
</dbReference>
<protein>
    <submittedName>
        <fullName evidence="3">Cysteine hydrolase family protein</fullName>
    </submittedName>
</protein>
<dbReference type="Pfam" id="PF00857">
    <property type="entry name" value="Isochorismatase"/>
    <property type="match status" value="1"/>
</dbReference>
<sequence length="190" mass="20711">MTEHQAPLLAVIDMQRIFAEPESRWATPGFDDIVGPIQELVTAMAPRVVFTRFVAPDQPHGAWKDYYEAWPFALQPADSYAYQLVDSLNNGQPTIDATTFSKWGYELAEQVGSGNRLVLAGVSTDCCVLSTALAAVDAGVHVQVVADACAGVDERTHRKALDVMNLYAPLLEVVTVAGLLERDGLEVQHQ</sequence>
<keyword evidence="4" id="KW-1185">Reference proteome</keyword>
<name>A0ABV6QXA9_9ACTN</name>
<comment type="caution">
    <text evidence="3">The sequence shown here is derived from an EMBL/GenBank/DDBJ whole genome shotgun (WGS) entry which is preliminary data.</text>
</comment>
<gene>
    <name evidence="3" type="ORF">ACFFGN_31515</name>
</gene>
<dbReference type="SUPFAM" id="SSF52499">
    <property type="entry name" value="Isochorismatase-like hydrolases"/>
    <property type="match status" value="1"/>
</dbReference>
<dbReference type="RefSeq" id="WP_380055315.1">
    <property type="nucleotide sequence ID" value="NZ_JBHLTC010000040.1"/>
</dbReference>
<dbReference type="GO" id="GO:0016787">
    <property type="term" value="F:hydrolase activity"/>
    <property type="evidence" value="ECO:0007669"/>
    <property type="project" value="UniProtKB-KW"/>
</dbReference>
<dbReference type="InterPro" id="IPR000868">
    <property type="entry name" value="Isochorismatase-like_dom"/>
</dbReference>
<dbReference type="PANTHER" id="PTHR43540">
    <property type="entry name" value="PEROXYUREIDOACRYLATE/UREIDOACRYLATE AMIDOHYDROLASE-RELATED"/>
    <property type="match status" value="1"/>
</dbReference>
<organism evidence="3 4">
    <name type="scientific">Kribbella deserti</name>
    <dbReference type="NCBI Taxonomy" id="1926257"/>
    <lineage>
        <taxon>Bacteria</taxon>
        <taxon>Bacillati</taxon>
        <taxon>Actinomycetota</taxon>
        <taxon>Actinomycetes</taxon>
        <taxon>Propionibacteriales</taxon>
        <taxon>Kribbellaceae</taxon>
        <taxon>Kribbella</taxon>
    </lineage>
</organism>
<dbReference type="CDD" id="cd00431">
    <property type="entry name" value="cysteine_hydrolases"/>
    <property type="match status" value="1"/>
</dbReference>
<feature type="domain" description="Isochorismatase-like" evidence="2">
    <location>
        <begin position="9"/>
        <end position="168"/>
    </location>
</feature>
<evidence type="ECO:0000313" key="3">
    <source>
        <dbReference type="EMBL" id="MFC0628641.1"/>
    </source>
</evidence>
<keyword evidence="1 3" id="KW-0378">Hydrolase</keyword>
<dbReference type="EMBL" id="JBHLTC010000040">
    <property type="protein sequence ID" value="MFC0628641.1"/>
    <property type="molecule type" value="Genomic_DNA"/>
</dbReference>
<dbReference type="PANTHER" id="PTHR43540:SF6">
    <property type="entry name" value="ISOCHORISMATASE-LIKE DOMAIN-CONTAINING PROTEIN"/>
    <property type="match status" value="1"/>
</dbReference>
<evidence type="ECO:0000256" key="1">
    <source>
        <dbReference type="ARBA" id="ARBA00022801"/>
    </source>
</evidence>
<dbReference type="InterPro" id="IPR036380">
    <property type="entry name" value="Isochorismatase-like_sf"/>
</dbReference>
<proteinExistence type="predicted"/>